<reference evidence="7" key="1">
    <citation type="journal article" date="2020" name="Stud. Mycol.">
        <title>101 Dothideomycetes genomes: a test case for predicting lifestyles and emergence of pathogens.</title>
        <authorList>
            <person name="Haridas S."/>
            <person name="Albert R."/>
            <person name="Binder M."/>
            <person name="Bloem J."/>
            <person name="Labutti K."/>
            <person name="Salamov A."/>
            <person name="Andreopoulos B."/>
            <person name="Baker S."/>
            <person name="Barry K."/>
            <person name="Bills G."/>
            <person name="Bluhm B."/>
            <person name="Cannon C."/>
            <person name="Castanera R."/>
            <person name="Culley D."/>
            <person name="Daum C."/>
            <person name="Ezra D."/>
            <person name="Gonzalez J."/>
            <person name="Henrissat B."/>
            <person name="Kuo A."/>
            <person name="Liang C."/>
            <person name="Lipzen A."/>
            <person name="Lutzoni F."/>
            <person name="Magnuson J."/>
            <person name="Mondo S."/>
            <person name="Nolan M."/>
            <person name="Ohm R."/>
            <person name="Pangilinan J."/>
            <person name="Park H.-J."/>
            <person name="Ramirez L."/>
            <person name="Alfaro M."/>
            <person name="Sun H."/>
            <person name="Tritt A."/>
            <person name="Yoshinaga Y."/>
            <person name="Zwiers L.-H."/>
            <person name="Turgeon B."/>
            <person name="Goodwin S."/>
            <person name="Spatafora J."/>
            <person name="Crous P."/>
            <person name="Grigoriev I."/>
        </authorList>
    </citation>
    <scope>NUCLEOTIDE SEQUENCE</scope>
    <source>
        <strain evidence="7">CBS 480.64</strain>
    </source>
</reference>
<dbReference type="InterPro" id="IPR019775">
    <property type="entry name" value="WD40_repeat_CS"/>
</dbReference>
<evidence type="ECO:0000259" key="6">
    <source>
        <dbReference type="Pfam" id="PF24883"/>
    </source>
</evidence>
<dbReference type="PROSITE" id="PS50082">
    <property type="entry name" value="WD_REPEATS_2"/>
    <property type="match status" value="2"/>
</dbReference>
<organism evidence="7 8">
    <name type="scientific">Piedraia hortae CBS 480.64</name>
    <dbReference type="NCBI Taxonomy" id="1314780"/>
    <lineage>
        <taxon>Eukaryota</taxon>
        <taxon>Fungi</taxon>
        <taxon>Dikarya</taxon>
        <taxon>Ascomycota</taxon>
        <taxon>Pezizomycotina</taxon>
        <taxon>Dothideomycetes</taxon>
        <taxon>Dothideomycetidae</taxon>
        <taxon>Capnodiales</taxon>
        <taxon>Piedraiaceae</taxon>
        <taxon>Piedraia</taxon>
    </lineage>
</organism>
<dbReference type="Proteomes" id="UP000799421">
    <property type="component" value="Unassembled WGS sequence"/>
</dbReference>
<keyword evidence="8" id="KW-1185">Reference proteome</keyword>
<feature type="domain" description="Nephrocystin 3-like N-terminal" evidence="6">
    <location>
        <begin position="327"/>
        <end position="487"/>
    </location>
</feature>
<dbReference type="Gene3D" id="2.130.10.10">
    <property type="entry name" value="YVTN repeat-like/Quinoprotein amine dehydrogenase"/>
    <property type="match status" value="3"/>
</dbReference>
<dbReference type="InterPro" id="IPR027417">
    <property type="entry name" value="P-loop_NTPase"/>
</dbReference>
<dbReference type="Pfam" id="PF00400">
    <property type="entry name" value="WD40"/>
    <property type="match status" value="3"/>
</dbReference>
<evidence type="ECO:0000259" key="5">
    <source>
        <dbReference type="Pfam" id="PF24809"/>
    </source>
</evidence>
<dbReference type="SUPFAM" id="SSF50998">
    <property type="entry name" value="Quinoprotein alcohol dehydrogenase-like"/>
    <property type="match status" value="1"/>
</dbReference>
<evidence type="ECO:0000313" key="7">
    <source>
        <dbReference type="EMBL" id="KAF2857992.1"/>
    </source>
</evidence>
<evidence type="ECO:0000313" key="8">
    <source>
        <dbReference type="Proteomes" id="UP000799421"/>
    </source>
</evidence>
<dbReference type="InterPro" id="IPR015943">
    <property type="entry name" value="WD40/YVTN_repeat-like_dom_sf"/>
</dbReference>
<accession>A0A6A7BSE4</accession>
<feature type="compositionally biased region" description="Basic residues" evidence="4">
    <location>
        <begin position="7"/>
        <end position="16"/>
    </location>
</feature>
<dbReference type="PROSITE" id="PS50294">
    <property type="entry name" value="WD_REPEATS_REGION"/>
    <property type="match status" value="2"/>
</dbReference>
<evidence type="ECO:0000256" key="4">
    <source>
        <dbReference type="SAM" id="MobiDB-lite"/>
    </source>
</evidence>
<dbReference type="Gene3D" id="3.40.50.300">
    <property type="entry name" value="P-loop containing nucleotide triphosphate hydrolases"/>
    <property type="match status" value="1"/>
</dbReference>
<protein>
    <recommendedName>
        <fullName evidence="9">WD40 repeat-like protein</fullName>
    </recommendedName>
</protein>
<dbReference type="EMBL" id="MU006021">
    <property type="protein sequence ID" value="KAF2857992.1"/>
    <property type="molecule type" value="Genomic_DNA"/>
</dbReference>
<feature type="repeat" description="WD" evidence="3">
    <location>
        <begin position="1317"/>
        <end position="1348"/>
    </location>
</feature>
<dbReference type="SMART" id="SM00320">
    <property type="entry name" value="WD40"/>
    <property type="match status" value="7"/>
</dbReference>
<evidence type="ECO:0000256" key="3">
    <source>
        <dbReference type="PROSITE-ProRule" id="PRU00221"/>
    </source>
</evidence>
<gene>
    <name evidence="7" type="ORF">K470DRAFT_266411</name>
</gene>
<feature type="domain" description="DUF7708" evidence="5">
    <location>
        <begin position="109"/>
        <end position="254"/>
    </location>
</feature>
<evidence type="ECO:0000256" key="1">
    <source>
        <dbReference type="ARBA" id="ARBA00022574"/>
    </source>
</evidence>
<keyword evidence="1 3" id="KW-0853">WD repeat</keyword>
<dbReference type="Pfam" id="PF24883">
    <property type="entry name" value="NPHP3_N"/>
    <property type="match status" value="1"/>
</dbReference>
<dbReference type="InterPro" id="IPR001680">
    <property type="entry name" value="WD40_rpt"/>
</dbReference>
<dbReference type="SUPFAM" id="SSF52540">
    <property type="entry name" value="P-loop containing nucleoside triphosphate hydrolases"/>
    <property type="match status" value="1"/>
</dbReference>
<dbReference type="InterPro" id="IPR011047">
    <property type="entry name" value="Quinoprotein_ADH-like_sf"/>
</dbReference>
<dbReference type="PANTHER" id="PTHR44129">
    <property type="entry name" value="WD REPEAT-CONTAINING PROTEIN POP1"/>
    <property type="match status" value="1"/>
</dbReference>
<proteinExistence type="predicted"/>
<evidence type="ECO:0000256" key="2">
    <source>
        <dbReference type="ARBA" id="ARBA00022737"/>
    </source>
</evidence>
<feature type="region of interest" description="Disordered" evidence="4">
    <location>
        <begin position="1"/>
        <end position="20"/>
    </location>
</feature>
<dbReference type="InterPro" id="IPR056884">
    <property type="entry name" value="NPHP3-like_N"/>
</dbReference>
<feature type="compositionally biased region" description="Basic and acidic residues" evidence="4">
    <location>
        <begin position="82"/>
        <end position="97"/>
    </location>
</feature>
<dbReference type="InterPro" id="IPR056125">
    <property type="entry name" value="DUF7708"/>
</dbReference>
<dbReference type="SUPFAM" id="SSF69322">
    <property type="entry name" value="Tricorn protease domain 2"/>
    <property type="match status" value="1"/>
</dbReference>
<evidence type="ECO:0008006" key="9">
    <source>
        <dbReference type="Google" id="ProtNLM"/>
    </source>
</evidence>
<feature type="repeat" description="WD" evidence="3">
    <location>
        <begin position="899"/>
        <end position="940"/>
    </location>
</feature>
<sequence length="1508" mass="169368">MPDWARRLKAKGKSHISRQQASTIQPLQPVQQHNLHVPTSAPVLATRNPFEDKGKLLRDAIDKLPAEDRQFIQDQLGSNSNLERDAARVETSRDQNQTKRSNQWTMSMRKIACQIKQFAPVFDVATNAQAEVLSMPWAGIRSLLMVAQKTHEQSESILKGIETVLDTGHLLNVYFDIYGQLNAASAIGHLYDNIVKLYGLNLTFVAHAQHTCDMEEFKRMIHSLTGQVIPKFNTEHDRMLSTVEYHARAVDREVSEEQRAWVKQKLNKLEKAQQEVNQGIQGVQQALDLSALQAAAGAAYDSINYSNSDDIGELQLCLDGTRVQIRQKILDWATTANDQRVFWLSGKAGTGKSTIARTVADELARQGYLVGSFFFKRGQGELGRARNLFPTIARRMADSIPSIGKDIAAASHGLPPVDERPLTNQFDKLIKEPLLGYYPGGAPDVRVIVIDALDECEDWGAIGHAMTFWSKLGAHTSINLRVFVTSRPDNKVGNELKKLEGKDLQHERLEDLQIGTIEQDLASFCNDELRQLREKSSYNSSHDALEADWPGEVVVNKLVDICQPLFIAASPIFRDVASNPRQRLQRWVDRLNFTGADALTVIYMDILEHAADLDKEWLRWFNKVVKPIILLLSPLTITAPTDLLGQGDNMIVPNTLKPVSSVIDFPSGKETKAGSRAAVQVYHDSFRDFLLDPSLKGKYIFWTDRVKTHGVLLSRCLDLLMTKLSQDVCKQKNPGTGRKDVSAEDVEKHIPESVQYACRYWTSHAVKSNKALEDGGQVDCFLRASFLYWTEALAWLDKLGEMIICLNQLQKAINSAESMPNPAQSKSSPRLHSFVADALRWVSASRDTISDAPLQTYLSALTLAPSSSIVRNTFWHEVEDLLQVWPPVATVWGFELQILRGHTDDIRSIAPSIDGRRLVTVGRDNTVRLWDVESGTEEKRTEIDIRNVKTSSGYYLRAASAFPEEDIVVIAKLSGGYWRWNLEDDARPIDIKLPSVEESDEESDEERDKESVAKSAARSVSVSPNGRYAAWGLCNGEIYIWDAENDAGQVVEGHSSWTLASASTDIWKWSPQAGHERICQVGTDIKCIAISPNGKFVVFGSVSDTISVFHCTTHKVEQIMQSQKVLFGNWSDVYLYDFQTQQESMELPLRAGITAMTPLPDGKTIWAGDSFERIIQLDLDLVLKSPQHRSGDNEIALSADGRSLALWSQGNQLSVWNIETRICEQRLTDHRLSRSSRRWILISSDSRFVVVACTDDSPENVVLIWDLEANALREPKDRSGKVTALALSPDNKTLLCGLDDGQVWAIDLERGVLREKFTGHTKEIYNIAISPDEQSFVSASYDYTIRIWGPKSQTPLVLSLKDRMEEARFLADGRMLYTYDKDNICEWDIEKACIVRTLAGGLYSGSILIDGRFVPSELLPVKDRLAVNEADQPQRQDDSSAATKSTSMFQSPQIWGLDYEWITVDGRKILKHFDLLSPWDWFSCERTMVFRNGETGFTVLYLTGNVSF</sequence>
<feature type="region of interest" description="Disordered" evidence="4">
    <location>
        <begin position="82"/>
        <end position="102"/>
    </location>
</feature>
<name>A0A6A7BSE4_9PEZI</name>
<dbReference type="OrthoDB" id="538223at2759"/>
<dbReference type="InterPro" id="IPR050349">
    <property type="entry name" value="WD_LIS1/nudF_dynein_reg"/>
</dbReference>
<keyword evidence="2" id="KW-0677">Repeat</keyword>
<dbReference type="PROSITE" id="PS00678">
    <property type="entry name" value="WD_REPEATS_1"/>
    <property type="match status" value="1"/>
</dbReference>
<feature type="region of interest" description="Disordered" evidence="4">
    <location>
        <begin position="993"/>
        <end position="1016"/>
    </location>
</feature>
<dbReference type="Pfam" id="PF24809">
    <property type="entry name" value="DUF7708"/>
    <property type="match status" value="1"/>
</dbReference>